<sequence>MSDQYKESGKGLSIRAKVGRSKKRSIRVLFGRSRKKALNSFVGPQQSKQDMKTPRPSQIGLESYPCIPEQDPHTAHSRSVPELSLSPYTTTQSAAVSGTPSTCFIETRIGLGGVITVYQLRECLSDNQCSFCDVLLHGLQAAGEGSGDDTIQMRWRPTELGGKTKTIALLVITKREIHAGRRECRKYELYRSINGEFYEKPFAQPLVNDMFSAASTPSATPTTYYNLLSRVTARPTVANDSNTRTCLSRVRSWLRHCLDEHEICGAVPALENIPKLAPRRIIDVGKEDGAPRLCDFASVYTENMSYVALSHCWGSHQTYKTEKNTLKSRIDGIDWEELPLTFRDAIKVTRFLGIRYIWIDSLCIIQDDMNDWAEESSKMCHVYTNAILTIAASGAQDDTVGFLGRREWLSNPIKIKGKDTGFAIRRSIHQDLAEYGPLMSRGWVFQERMLSRRVLYFEKYEIWWECRETRYCECGSNLFLAPYRVDPAIYNEIPDYPDFDRDSSSFGTYLFTQVGMDKDTYRWWREVVVTTYFPLGLTKPTDRLPALSGIASAVQNKTKDMYLAGLWSSDLAEGLLWQPGDENHKSVTLPTSYIAPSWSWASIHSTRIRFAPSMLFKPVFDLVGHKMTLSTVDPTGAVSDGELRIRCPFLEKVPCPTGSGDDPIVQVSGVSFRIYGIKFDTRLKKTKIITPDGSKWTLQRTNDTAGFGSICELGFVPSMILLGTGAYHLPTVYILEGLLVGLSTSKPGAYVRLGTFGAQNLDSTKRLYLSKPLSGGTDSPELERTFASHWKEITLV</sequence>
<dbReference type="Proteomes" id="UP000700596">
    <property type="component" value="Unassembled WGS sequence"/>
</dbReference>
<feature type="region of interest" description="Disordered" evidence="1">
    <location>
        <begin position="37"/>
        <end position="58"/>
    </location>
</feature>
<proteinExistence type="predicted"/>
<accession>A0A9P9E7F3</accession>
<gene>
    <name evidence="3" type="ORF">B0J11DRAFT_210570</name>
</gene>
<organism evidence="3 4">
    <name type="scientific">Dendryphion nanum</name>
    <dbReference type="NCBI Taxonomy" id="256645"/>
    <lineage>
        <taxon>Eukaryota</taxon>
        <taxon>Fungi</taxon>
        <taxon>Dikarya</taxon>
        <taxon>Ascomycota</taxon>
        <taxon>Pezizomycotina</taxon>
        <taxon>Dothideomycetes</taxon>
        <taxon>Pleosporomycetidae</taxon>
        <taxon>Pleosporales</taxon>
        <taxon>Torulaceae</taxon>
        <taxon>Dendryphion</taxon>
    </lineage>
</organism>
<dbReference type="OrthoDB" id="3486565at2759"/>
<evidence type="ECO:0000313" key="4">
    <source>
        <dbReference type="Proteomes" id="UP000700596"/>
    </source>
</evidence>
<dbReference type="InterPro" id="IPR010730">
    <property type="entry name" value="HET"/>
</dbReference>
<name>A0A9P9E7F3_9PLEO</name>
<protein>
    <submittedName>
        <fullName evidence="3">Heterokaryon incompatibility protein-domain-containing protein</fullName>
    </submittedName>
</protein>
<feature type="region of interest" description="Disordered" evidence="1">
    <location>
        <begin position="1"/>
        <end position="22"/>
    </location>
</feature>
<comment type="caution">
    <text evidence="3">The sequence shown here is derived from an EMBL/GenBank/DDBJ whole genome shotgun (WGS) entry which is preliminary data.</text>
</comment>
<dbReference type="AlphaFoldDB" id="A0A9P9E7F3"/>
<keyword evidence="4" id="KW-1185">Reference proteome</keyword>
<dbReference type="PANTHER" id="PTHR33112:SF16">
    <property type="entry name" value="HETEROKARYON INCOMPATIBILITY DOMAIN-CONTAINING PROTEIN"/>
    <property type="match status" value="1"/>
</dbReference>
<reference evidence="3" key="1">
    <citation type="journal article" date="2021" name="Nat. Commun.">
        <title>Genetic determinants of endophytism in the Arabidopsis root mycobiome.</title>
        <authorList>
            <person name="Mesny F."/>
            <person name="Miyauchi S."/>
            <person name="Thiergart T."/>
            <person name="Pickel B."/>
            <person name="Atanasova L."/>
            <person name="Karlsson M."/>
            <person name="Huettel B."/>
            <person name="Barry K.W."/>
            <person name="Haridas S."/>
            <person name="Chen C."/>
            <person name="Bauer D."/>
            <person name="Andreopoulos W."/>
            <person name="Pangilinan J."/>
            <person name="LaButti K."/>
            <person name="Riley R."/>
            <person name="Lipzen A."/>
            <person name="Clum A."/>
            <person name="Drula E."/>
            <person name="Henrissat B."/>
            <person name="Kohler A."/>
            <person name="Grigoriev I.V."/>
            <person name="Martin F.M."/>
            <person name="Hacquard S."/>
        </authorList>
    </citation>
    <scope>NUCLEOTIDE SEQUENCE</scope>
    <source>
        <strain evidence="3">MPI-CAGE-CH-0243</strain>
    </source>
</reference>
<dbReference type="PANTHER" id="PTHR33112">
    <property type="entry name" value="DOMAIN PROTEIN, PUTATIVE-RELATED"/>
    <property type="match status" value="1"/>
</dbReference>
<evidence type="ECO:0000259" key="2">
    <source>
        <dbReference type="Pfam" id="PF06985"/>
    </source>
</evidence>
<evidence type="ECO:0000256" key="1">
    <source>
        <dbReference type="SAM" id="MobiDB-lite"/>
    </source>
</evidence>
<dbReference type="Pfam" id="PF06985">
    <property type="entry name" value="HET"/>
    <property type="match status" value="1"/>
</dbReference>
<feature type="domain" description="Heterokaryon incompatibility" evidence="2">
    <location>
        <begin position="306"/>
        <end position="447"/>
    </location>
</feature>
<evidence type="ECO:0000313" key="3">
    <source>
        <dbReference type="EMBL" id="KAH7131922.1"/>
    </source>
</evidence>
<dbReference type="EMBL" id="JAGMWT010000003">
    <property type="protein sequence ID" value="KAH7131922.1"/>
    <property type="molecule type" value="Genomic_DNA"/>
</dbReference>